<accession>S9QEP6</accession>
<comment type="caution">
    <text evidence="2">The sequence shown here is derived from an EMBL/GenBank/DDBJ whole genome shotgun (WGS) entry which is preliminary data.</text>
</comment>
<feature type="compositionally biased region" description="Polar residues" evidence="1">
    <location>
        <begin position="28"/>
        <end position="41"/>
    </location>
</feature>
<keyword evidence="3" id="KW-1185">Reference proteome</keyword>
<feature type="region of interest" description="Disordered" evidence="1">
    <location>
        <begin position="1"/>
        <end position="82"/>
    </location>
</feature>
<gene>
    <name evidence="2" type="ORF">Salmuc_03355</name>
</gene>
<proteinExistence type="predicted"/>
<evidence type="ECO:0000256" key="1">
    <source>
        <dbReference type="SAM" id="MobiDB-lite"/>
    </source>
</evidence>
<feature type="compositionally biased region" description="Polar residues" evidence="1">
    <location>
        <begin position="49"/>
        <end position="65"/>
    </location>
</feature>
<protein>
    <recommendedName>
        <fullName evidence="4">Tetratricopeptide repeat protein</fullName>
    </recommendedName>
</protein>
<organism evidence="2 3">
    <name type="scientific">Salipiger mucosus DSM 16094</name>
    <dbReference type="NCBI Taxonomy" id="1123237"/>
    <lineage>
        <taxon>Bacteria</taxon>
        <taxon>Pseudomonadati</taxon>
        <taxon>Pseudomonadota</taxon>
        <taxon>Alphaproteobacteria</taxon>
        <taxon>Rhodobacterales</taxon>
        <taxon>Roseobacteraceae</taxon>
        <taxon>Salipiger</taxon>
    </lineage>
</organism>
<dbReference type="eggNOG" id="ENOG5030CQF">
    <property type="taxonomic scope" value="Bacteria"/>
</dbReference>
<evidence type="ECO:0008006" key="4">
    <source>
        <dbReference type="Google" id="ProtNLM"/>
    </source>
</evidence>
<sequence length="674" mass="74566">MFTALTPKPIPKPDVLSEQDIRERKAESLSNPSKQPNSPASIQRDHESQSSTRTATDGSGNNAPDTASADDTENGSRAGGADLKVSDYSLDAVSPAQTEVPAEPEPAPPVMPERLDLDQHARADFSDDRSRLMSELARQSDNVIERMRVRLDLGTFLLSHLMVPEGLSAMEEIPRAALPETDALQLDAVSDALTAASGSLSSEFRILDDEAYADWPGFDYWNAVRHLSRDDYAAAEPFLEGAFRHLQQQPDVHKEAYLKRILEGAIETGNWSLARTVAEHFDEHPDMKDTPAYHFLIGRAAKRIGRTLDAFDAFRQASLGEDAYAQRARLAIVDIGLETGAMPLEDAERFLRESIPLWQGDKLEIQALERFFEVSKDLDRPVQALLAISKMFRGFPHSEESNAYRSPARDLLMDLYEKGQSGEISLSEFAAAHRQLVGPYRYFPGFDVAHGMYAETLRGKGATSAAANEYRDIADHLDVARDLDIIPVDKLTVSRAYLNQAEALVAGSQFERALGILEEPVASEVPDIRDRALELKAEAHANLGDEDEVLAVQPETRTPRLLRMKADAYAFKTQWREAVAMLEELRSTHPDEMTRADAVRLLLASHRADQPSTAQSVLEAYPDLFESDAFRDIASGMIYASAPLSPLKRDNADARIDRATQAIEAINASMEPGE</sequence>
<dbReference type="Gene3D" id="1.25.40.10">
    <property type="entry name" value="Tetratricopeptide repeat domain"/>
    <property type="match status" value="1"/>
</dbReference>
<reference evidence="3" key="1">
    <citation type="journal article" date="2014" name="Stand. Genomic Sci.">
        <title>Genome sequence of the exopolysaccharide-producing Salipiger mucosus type strain (DSM 16094(T)), a moderately halophilic member of the Roseobacter clade.</title>
        <authorList>
            <person name="Riedel T."/>
            <person name="Spring S."/>
            <person name="Fiebig A."/>
            <person name="Petersen J."/>
            <person name="Kyrpides N.C."/>
            <person name="Goker M."/>
            <person name="Klenk H.P."/>
        </authorList>
    </citation>
    <scope>NUCLEOTIDE SEQUENCE [LARGE SCALE GENOMIC DNA]</scope>
    <source>
        <strain evidence="3">DSM 16094</strain>
    </source>
</reference>
<evidence type="ECO:0000313" key="2">
    <source>
        <dbReference type="EMBL" id="EPX78033.1"/>
    </source>
</evidence>
<dbReference type="AlphaFoldDB" id="S9QEP6"/>
<name>S9QEP6_9RHOB</name>
<dbReference type="InterPro" id="IPR011990">
    <property type="entry name" value="TPR-like_helical_dom_sf"/>
</dbReference>
<dbReference type="HOGENOM" id="CLU_442013_0_0_5"/>
<evidence type="ECO:0000313" key="3">
    <source>
        <dbReference type="Proteomes" id="UP000015347"/>
    </source>
</evidence>
<dbReference type="STRING" id="1123237.Salmuc_03355"/>
<dbReference type="Proteomes" id="UP000015347">
    <property type="component" value="Unassembled WGS sequence"/>
</dbReference>
<dbReference type="EMBL" id="APVH01000042">
    <property type="protein sequence ID" value="EPX78033.1"/>
    <property type="molecule type" value="Genomic_DNA"/>
</dbReference>